<dbReference type="Proteomes" id="UP000003755">
    <property type="component" value="Unassembled WGS sequence"/>
</dbReference>
<proteinExistence type="predicted"/>
<gene>
    <name evidence="2" type="ORF">BLAHAN_05440</name>
</gene>
<evidence type="ECO:0000313" key="2">
    <source>
        <dbReference type="EMBL" id="EEX21815.1"/>
    </source>
</evidence>
<dbReference type="HOGENOM" id="CLU_2951051_0_0_9"/>
<keyword evidence="3" id="KW-1185">Reference proteome</keyword>
<evidence type="ECO:0000313" key="3">
    <source>
        <dbReference type="Proteomes" id="UP000003755"/>
    </source>
</evidence>
<feature type="coiled-coil region" evidence="1">
    <location>
        <begin position="13"/>
        <end position="47"/>
    </location>
</feature>
<organism evidence="2 3">
    <name type="scientific">Blautia hansenii DSM 20583</name>
    <dbReference type="NCBI Taxonomy" id="537007"/>
    <lineage>
        <taxon>Bacteria</taxon>
        <taxon>Bacillati</taxon>
        <taxon>Bacillota</taxon>
        <taxon>Clostridia</taxon>
        <taxon>Lachnospirales</taxon>
        <taxon>Lachnospiraceae</taxon>
        <taxon>Blautia</taxon>
    </lineage>
</organism>
<sequence>MIFRRNTMNSDDRFEILNEIDSWEKELKKLKNSDEDEAEQIREIEERISDLYEALADCE</sequence>
<dbReference type="EMBL" id="ABYU02000016">
    <property type="protein sequence ID" value="EEX21815.1"/>
    <property type="molecule type" value="Genomic_DNA"/>
</dbReference>
<evidence type="ECO:0000256" key="1">
    <source>
        <dbReference type="SAM" id="Coils"/>
    </source>
</evidence>
<protein>
    <submittedName>
        <fullName evidence="2">Uncharacterized protein</fullName>
    </submittedName>
</protein>
<dbReference type="STRING" id="537007.BLAHAN_05440"/>
<name>C9L7S0_BLAHA</name>
<accession>C9L7S0</accession>
<comment type="caution">
    <text evidence="2">The sequence shown here is derived from an EMBL/GenBank/DDBJ whole genome shotgun (WGS) entry which is preliminary data.</text>
</comment>
<dbReference type="AlphaFoldDB" id="C9L7S0"/>
<reference evidence="2" key="1">
    <citation type="submission" date="2009-09" db="EMBL/GenBank/DDBJ databases">
        <authorList>
            <person name="Weinstock G."/>
            <person name="Sodergren E."/>
            <person name="Clifton S."/>
            <person name="Fulton L."/>
            <person name="Fulton B."/>
            <person name="Courtney L."/>
            <person name="Fronick C."/>
            <person name="Harrison M."/>
            <person name="Strong C."/>
            <person name="Farmer C."/>
            <person name="Delahaunty K."/>
            <person name="Markovic C."/>
            <person name="Hall O."/>
            <person name="Minx P."/>
            <person name="Tomlinson C."/>
            <person name="Mitreva M."/>
            <person name="Nelson J."/>
            <person name="Hou S."/>
            <person name="Wollam A."/>
            <person name="Pepin K.H."/>
            <person name="Johnson M."/>
            <person name="Bhonagiri V."/>
            <person name="Nash W.E."/>
            <person name="Warren W."/>
            <person name="Chinwalla A."/>
            <person name="Mardis E.R."/>
            <person name="Wilson R.K."/>
        </authorList>
    </citation>
    <scope>NUCLEOTIDE SEQUENCE [LARGE SCALE GENOMIC DNA]</scope>
    <source>
        <strain evidence="2">DSM 20583</strain>
    </source>
</reference>
<keyword evidence="1" id="KW-0175">Coiled coil</keyword>